<keyword evidence="4" id="KW-0067">ATP-binding</keyword>
<dbReference type="InterPro" id="IPR043519">
    <property type="entry name" value="NT_sf"/>
</dbReference>
<keyword evidence="2 9" id="KW-0548">Nucleotidyltransferase</keyword>
<feature type="domain" description="Glutamate-ammonia ligase adenylyltransferase repeated" evidence="7">
    <location>
        <begin position="42"/>
        <end position="275"/>
    </location>
</feature>
<dbReference type="Gene3D" id="1.20.120.330">
    <property type="entry name" value="Nucleotidyltransferases domain 2"/>
    <property type="match status" value="2"/>
</dbReference>
<dbReference type="CDD" id="cd05401">
    <property type="entry name" value="NT_GlnE_GlnD_like"/>
    <property type="match status" value="2"/>
</dbReference>
<keyword evidence="5" id="KW-0460">Magnesium</keyword>
<gene>
    <name evidence="9" type="primary">glnE</name>
    <name evidence="9" type="ORF">GCM10011363_20120</name>
</gene>
<comment type="caution">
    <text evidence="9">The sequence shown here is derived from an EMBL/GenBank/DDBJ whole genome shotgun (WGS) entry which is preliminary data.</text>
</comment>
<accession>A0ABQ1KQW5</accession>
<dbReference type="PANTHER" id="PTHR30621">
    <property type="entry name" value="GLUTAMINE SYNTHETASE ADENYLYLTRANSFERASE"/>
    <property type="match status" value="1"/>
</dbReference>
<dbReference type="Proteomes" id="UP000645462">
    <property type="component" value="Unassembled WGS sequence"/>
</dbReference>
<name>A0ABQ1KQW5_9RHOB</name>
<evidence type="ECO:0000313" key="10">
    <source>
        <dbReference type="Proteomes" id="UP000645462"/>
    </source>
</evidence>
<dbReference type="Gene3D" id="3.30.460.10">
    <property type="entry name" value="Beta Polymerase, domain 2"/>
    <property type="match status" value="2"/>
</dbReference>
<dbReference type="SUPFAM" id="SSF81301">
    <property type="entry name" value="Nucleotidyltransferase"/>
    <property type="match status" value="2"/>
</dbReference>
<evidence type="ECO:0000256" key="1">
    <source>
        <dbReference type="ARBA" id="ARBA00022679"/>
    </source>
</evidence>
<dbReference type="Pfam" id="PF03710">
    <property type="entry name" value="GlnE"/>
    <property type="match status" value="2"/>
</dbReference>
<dbReference type="Pfam" id="PF08335">
    <property type="entry name" value="GlnD_UR_UTase"/>
    <property type="match status" value="2"/>
</dbReference>
<evidence type="ECO:0000256" key="4">
    <source>
        <dbReference type="ARBA" id="ARBA00022840"/>
    </source>
</evidence>
<evidence type="ECO:0000313" key="9">
    <source>
        <dbReference type="EMBL" id="GGC03496.1"/>
    </source>
</evidence>
<dbReference type="NCBIfam" id="NF010706">
    <property type="entry name" value="PRK14108.1"/>
    <property type="match status" value="1"/>
</dbReference>
<reference evidence="10" key="1">
    <citation type="journal article" date="2019" name="Int. J. Syst. Evol. Microbiol.">
        <title>The Global Catalogue of Microorganisms (GCM) 10K type strain sequencing project: providing services to taxonomists for standard genome sequencing and annotation.</title>
        <authorList>
            <consortium name="The Broad Institute Genomics Platform"/>
            <consortium name="The Broad Institute Genome Sequencing Center for Infectious Disease"/>
            <person name="Wu L."/>
            <person name="Ma J."/>
        </authorList>
    </citation>
    <scope>NUCLEOTIDE SEQUENCE [LARGE SCALE GENOMIC DNA]</scope>
    <source>
        <strain evidence="10">CGMCC 1.12478</strain>
    </source>
</reference>
<protein>
    <submittedName>
        <fullName evidence="9">Glutamate-ammonia-ligase adenylyltransferase</fullName>
    </submittedName>
</protein>
<keyword evidence="3" id="KW-0547">Nucleotide-binding</keyword>
<dbReference type="PANTHER" id="PTHR30621:SF0">
    <property type="entry name" value="BIFUNCTIONAL GLUTAMINE SYNTHETASE ADENYLYLTRANSFERASE_ADENYLYL-REMOVING ENZYME"/>
    <property type="match status" value="1"/>
</dbReference>
<organism evidence="9 10">
    <name type="scientific">Marivita lacus</name>
    <dbReference type="NCBI Taxonomy" id="1323742"/>
    <lineage>
        <taxon>Bacteria</taxon>
        <taxon>Pseudomonadati</taxon>
        <taxon>Pseudomonadota</taxon>
        <taxon>Alphaproteobacteria</taxon>
        <taxon>Rhodobacterales</taxon>
        <taxon>Roseobacteraceae</taxon>
        <taxon>Marivita</taxon>
    </lineage>
</organism>
<evidence type="ECO:0000256" key="2">
    <source>
        <dbReference type="ARBA" id="ARBA00022695"/>
    </source>
</evidence>
<sequence>MTFASRITRLPHAHDPEQGADALRAAPWASADVARLIEGAGGCSPYLKSLVEKESDWLQTALDDPEAALIDEHRQLRDTPPDTLPSRLRQAKRRVALLTGLADLAAVWPLETVTQALTDFADLAVHLALRATTLHEIKRGKLPGQTEDDAELAGGMVALAMGKMGAGELNYSSDVDLICLFDETRFDPEDYHDARSSLVRATRKMCAMLSDNTGEGYVFRTDLRLRPDPAVTPVCLAMEAAERYYESLGRTWERAAYIKARACAGDIAAGETFLKTLVPFVWRKHLDFAAIEDAHDMVRKIRDHKGLGGPITLPGHNMKLGRGGIREIEFFTQTRQIIAGGRDPDLRVRGTVPGLAVLTEKGWVPQDVTRTLTDHYRAHREVEHRVQMLRDAQTHDLPQSDDGFDRLAAFMGTDRASLQREIRDRLEEVHTLTEEFFGGDTAPARRSDVPDELENSEIVSRWRTYPALRSARGSGIFERLQPEILGRLAKTSHPMDALMAFDGFLSGLPAGVQVFSLFEANPQLIDLLIDIVGVSPELARYLSRNAAVLDAVIGGDFFADWPGQDALRADLRAILGRETDYENKLNTARRWGKEWHFRIGVHLLRGLIGAEEAGAQYADLADATLGALAPEVHAEFALKHGPCPGRGAVVVGMGSLGSRRLHSRSDLDLIVIYDPAEAEMSEGRRPLGTRPYYARLTQALITAVTAPMAEGRLYEIDMRLRPSGNQGPVATSLPSFQTYQKNDAWVWEHLALSRARCVAGPEALMQEVTAVQAEVMAAPRNRDDVLREVAIMRRRIASAKGDAGPWEAKLGQGRLQDIELLAQAAALIAECPLDTVPDALARGAGCGWLTPEDAEALSAAYRLCWSLQIGSRLISETTLAPADDTGAASEFLCRITGASSIGTLRDLLETRTRRAAEVIAAVLPDVSEEE</sequence>
<feature type="domain" description="PII-uridylyltransferase/Glutamine-synthetase adenylyltransferase" evidence="8">
    <location>
        <begin position="807"/>
        <end position="869"/>
    </location>
</feature>
<evidence type="ECO:0000259" key="8">
    <source>
        <dbReference type="Pfam" id="PF08335"/>
    </source>
</evidence>
<feature type="domain" description="PII-uridylyltransferase/Glutamine-synthetase adenylyltransferase" evidence="8">
    <location>
        <begin position="302"/>
        <end position="437"/>
    </location>
</feature>
<evidence type="ECO:0000256" key="3">
    <source>
        <dbReference type="ARBA" id="ARBA00022741"/>
    </source>
</evidence>
<keyword evidence="10" id="KW-1185">Reference proteome</keyword>
<keyword evidence="6" id="KW-0511">Multifunctional enzyme</keyword>
<evidence type="ECO:0000256" key="5">
    <source>
        <dbReference type="ARBA" id="ARBA00022842"/>
    </source>
</evidence>
<dbReference type="InterPro" id="IPR023057">
    <property type="entry name" value="GlnE"/>
</dbReference>
<proteinExistence type="predicted"/>
<keyword evidence="1" id="KW-0808">Transferase</keyword>
<dbReference type="InterPro" id="IPR005190">
    <property type="entry name" value="GlnE_rpt_dom"/>
</dbReference>
<feature type="domain" description="Glutamate-ammonia ligase adenylyltransferase repeated" evidence="7">
    <location>
        <begin position="527"/>
        <end position="767"/>
    </location>
</feature>
<evidence type="ECO:0000259" key="7">
    <source>
        <dbReference type="Pfam" id="PF03710"/>
    </source>
</evidence>
<dbReference type="RefSeq" id="WP_188481917.1">
    <property type="nucleotide sequence ID" value="NZ_BMFC01000004.1"/>
</dbReference>
<dbReference type="SUPFAM" id="SSF81593">
    <property type="entry name" value="Nucleotidyltransferase substrate binding subunit/domain"/>
    <property type="match status" value="2"/>
</dbReference>
<dbReference type="GO" id="GO:0016779">
    <property type="term" value="F:nucleotidyltransferase activity"/>
    <property type="evidence" value="ECO:0007669"/>
    <property type="project" value="UniProtKB-KW"/>
</dbReference>
<evidence type="ECO:0000256" key="6">
    <source>
        <dbReference type="ARBA" id="ARBA00023268"/>
    </source>
</evidence>
<dbReference type="EMBL" id="BMFC01000004">
    <property type="protein sequence ID" value="GGC03496.1"/>
    <property type="molecule type" value="Genomic_DNA"/>
</dbReference>
<dbReference type="InterPro" id="IPR013546">
    <property type="entry name" value="PII_UdlTrfase/GS_AdlTrfase"/>
</dbReference>